<dbReference type="GO" id="GO:0006260">
    <property type="term" value="P:DNA replication"/>
    <property type="evidence" value="ECO:0007669"/>
    <property type="project" value="UniProtKB-KW"/>
</dbReference>
<evidence type="ECO:0000256" key="1">
    <source>
        <dbReference type="ARBA" id="ARBA00008428"/>
    </source>
</evidence>
<protein>
    <recommendedName>
        <fullName evidence="9">DNA 5'-3' helicase</fullName>
        <ecNumber evidence="9">5.6.2.3</ecNumber>
    </recommendedName>
</protein>
<proteinExistence type="inferred from homology"/>
<evidence type="ECO:0000256" key="10">
    <source>
        <dbReference type="ARBA" id="ARBA00048954"/>
    </source>
</evidence>
<reference evidence="12" key="1">
    <citation type="journal article" date="2016" name="Mitochondrial DNA Part B Resour">
        <title>Organellar genome analysis of the marine red alga Dasya binghamiae (Dasyaceae, Rhodophyta) reveals an uncharacteristic florideophyte mitogenome structure.</title>
        <authorList>
            <person name="Tamayo D.A."/>
            <person name="Hughey J.R."/>
        </authorList>
    </citation>
    <scope>NUCLEOTIDE SEQUENCE</scope>
</reference>
<dbReference type="EMBL" id="KX247284">
    <property type="protein sequence ID" value="AOH77259.1"/>
    <property type="molecule type" value="Genomic_DNA"/>
</dbReference>
<dbReference type="GO" id="GO:0003677">
    <property type="term" value="F:DNA binding"/>
    <property type="evidence" value="ECO:0007669"/>
    <property type="project" value="UniProtKB-KW"/>
</dbReference>
<dbReference type="InterPro" id="IPR027417">
    <property type="entry name" value="P-loop_NTPase"/>
</dbReference>
<dbReference type="SUPFAM" id="SSF52540">
    <property type="entry name" value="P-loop containing nucleoside triphosphate hydrolases"/>
    <property type="match status" value="1"/>
</dbReference>
<keyword evidence="7" id="KW-0238">DNA-binding</keyword>
<dbReference type="Gene3D" id="1.10.860.10">
    <property type="entry name" value="DNAb Helicase, Chain A"/>
    <property type="match status" value="1"/>
</dbReference>
<evidence type="ECO:0000256" key="8">
    <source>
        <dbReference type="ARBA" id="ARBA00023235"/>
    </source>
</evidence>
<dbReference type="InterPro" id="IPR007694">
    <property type="entry name" value="DNA_helicase_DnaB-like_C"/>
</dbReference>
<keyword evidence="5 12" id="KW-0347">Helicase</keyword>
<evidence type="ECO:0000256" key="3">
    <source>
        <dbReference type="ARBA" id="ARBA00022741"/>
    </source>
</evidence>
<dbReference type="EC" id="5.6.2.3" evidence="9"/>
<organism evidence="12">
    <name type="scientific">Dasya binghamiae</name>
    <dbReference type="NCBI Taxonomy" id="1896963"/>
    <lineage>
        <taxon>Eukaryota</taxon>
        <taxon>Rhodophyta</taxon>
        <taxon>Florideophyceae</taxon>
        <taxon>Rhodymeniophycidae</taxon>
        <taxon>Ceramiales</taxon>
        <taxon>Dasyaceae</taxon>
        <taxon>Dasya</taxon>
    </lineage>
</organism>
<dbReference type="GO" id="GO:0005524">
    <property type="term" value="F:ATP binding"/>
    <property type="evidence" value="ECO:0007669"/>
    <property type="project" value="UniProtKB-KW"/>
</dbReference>
<dbReference type="RefSeq" id="YP_009295247.1">
    <property type="nucleotide sequence ID" value="NC_031161.1"/>
</dbReference>
<keyword evidence="6" id="KW-0067">ATP-binding</keyword>
<dbReference type="InterPro" id="IPR007693">
    <property type="entry name" value="DNA_helicase_DnaB-like_N"/>
</dbReference>
<dbReference type="PROSITE" id="PS51199">
    <property type="entry name" value="SF4_HELICASE"/>
    <property type="match status" value="1"/>
</dbReference>
<name>A0A1C8XRZ3_9FLOR</name>
<dbReference type="InterPro" id="IPR036185">
    <property type="entry name" value="DNA_heli_DnaB-like_N_sf"/>
</dbReference>
<dbReference type="Pfam" id="PF00772">
    <property type="entry name" value="DnaB"/>
    <property type="match status" value="1"/>
</dbReference>
<dbReference type="InterPro" id="IPR016136">
    <property type="entry name" value="DNA_helicase_N/primase_C"/>
</dbReference>
<evidence type="ECO:0000256" key="2">
    <source>
        <dbReference type="ARBA" id="ARBA00022705"/>
    </source>
</evidence>
<comment type="similarity">
    <text evidence="1">Belongs to the helicase family. DnaB subfamily.</text>
</comment>
<evidence type="ECO:0000256" key="9">
    <source>
        <dbReference type="ARBA" id="ARBA00044969"/>
    </source>
</evidence>
<geneLocation type="plastid" evidence="12"/>
<dbReference type="PANTHER" id="PTHR30153">
    <property type="entry name" value="REPLICATIVE DNA HELICASE DNAB"/>
    <property type="match status" value="1"/>
</dbReference>
<feature type="domain" description="SF4 helicase" evidence="11">
    <location>
        <begin position="194"/>
        <end position="400"/>
    </location>
</feature>
<evidence type="ECO:0000259" key="11">
    <source>
        <dbReference type="PROSITE" id="PS51199"/>
    </source>
</evidence>
<dbReference type="GO" id="GO:0043139">
    <property type="term" value="F:5'-3' DNA helicase activity"/>
    <property type="evidence" value="ECO:0007669"/>
    <property type="project" value="UniProtKB-EC"/>
</dbReference>
<evidence type="ECO:0000256" key="7">
    <source>
        <dbReference type="ARBA" id="ARBA00023125"/>
    </source>
</evidence>
<keyword evidence="3" id="KW-0547">Nucleotide-binding</keyword>
<sequence>MKNLYHNKHLILPQNYLAEEILLGTIFVHPKIFYNIIASIKAEYFFLECHKIIYTYLLVINKKNKLNLTEFIYTLANTHDLYKIGGINKILDLMKQSQIFIISFQNLNIYVQELIDLIQYNYIKRLIIQYGYNIIQLAYITQISHHDLYNKASSYLNLTENKIPKNNIKIFKNLMSEFLLNIKYKNSINKVKNNLIQNKILISGFSELDKLTFGLFQGDLIVIAGRPSTGKTSFAINIANNIIHKTKISLCIFSLEMSNKQILNKFISINSNIPLKKLILKNIKKIEWDIIIKTCYKLINTEIYIDDKPNISIDYIEYTSKLLKKENFNLNLIIIDYLQLIQTNFSNNINRTQELNYVTRKLKLLAQYLNIPIIVLSQLNRSIENRSNKKPLLSDLKDSGCIGLLNNITLVKNKKNNLNIKSFIKPSSFMLKINKIENFHNKLSNKVNLNQYIFFFTQYIFKWRIKKRNILLTTYNHKYIVNNIWKTISFTSENVFFKQDKNINNSYKPYNSYIQKIIFYNYAICYDLNTQDFFNFICNQIILHNSIEQDADVVMILNQRERNDTEINQNDLINIILCKNRNGPIGSFKLIFCANTTLFKNTDIDILTNYNL</sequence>
<keyword evidence="2" id="KW-0235">DNA replication</keyword>
<dbReference type="SUPFAM" id="SSF48024">
    <property type="entry name" value="N-terminal domain of DnaB helicase"/>
    <property type="match status" value="1"/>
</dbReference>
<keyword evidence="8" id="KW-0413">Isomerase</keyword>
<evidence type="ECO:0000313" key="12">
    <source>
        <dbReference type="EMBL" id="AOH77259.1"/>
    </source>
</evidence>
<evidence type="ECO:0000256" key="4">
    <source>
        <dbReference type="ARBA" id="ARBA00022801"/>
    </source>
</evidence>
<accession>A0A1C8XRZ3</accession>
<dbReference type="Pfam" id="PF03796">
    <property type="entry name" value="DnaB_C"/>
    <property type="match status" value="1"/>
</dbReference>
<dbReference type="AlphaFoldDB" id="A0A1C8XRZ3"/>
<evidence type="ECO:0000256" key="6">
    <source>
        <dbReference type="ARBA" id="ARBA00022840"/>
    </source>
</evidence>
<dbReference type="GO" id="GO:0016787">
    <property type="term" value="F:hydrolase activity"/>
    <property type="evidence" value="ECO:0007669"/>
    <property type="project" value="UniProtKB-KW"/>
</dbReference>
<keyword evidence="12" id="KW-0934">Plastid</keyword>
<dbReference type="Gene3D" id="3.40.50.300">
    <property type="entry name" value="P-loop containing nucleotide triphosphate hydrolases"/>
    <property type="match status" value="2"/>
</dbReference>
<dbReference type="PANTHER" id="PTHR30153:SF2">
    <property type="entry name" value="REPLICATIVE DNA HELICASE"/>
    <property type="match status" value="1"/>
</dbReference>
<dbReference type="GO" id="GO:0005829">
    <property type="term" value="C:cytosol"/>
    <property type="evidence" value="ECO:0007669"/>
    <property type="project" value="TreeGrafter"/>
</dbReference>
<comment type="catalytic activity">
    <reaction evidence="10">
        <text>ATP + H2O = ADP + phosphate + H(+)</text>
        <dbReference type="Rhea" id="RHEA:13065"/>
        <dbReference type="ChEBI" id="CHEBI:15377"/>
        <dbReference type="ChEBI" id="CHEBI:15378"/>
        <dbReference type="ChEBI" id="CHEBI:30616"/>
        <dbReference type="ChEBI" id="CHEBI:43474"/>
        <dbReference type="ChEBI" id="CHEBI:456216"/>
        <dbReference type="EC" id="5.6.2.3"/>
    </reaction>
</comment>
<evidence type="ECO:0000256" key="5">
    <source>
        <dbReference type="ARBA" id="ARBA00022806"/>
    </source>
</evidence>
<gene>
    <name evidence="12" type="primary">dnaB</name>
</gene>
<keyword evidence="4" id="KW-0378">Hydrolase</keyword>
<dbReference type="GeneID" id="29071521"/>